<dbReference type="PANTHER" id="PTHR43364">
    <property type="entry name" value="NADH-SPECIFIC METHYLGLYOXAL REDUCTASE-RELATED"/>
    <property type="match status" value="1"/>
</dbReference>
<evidence type="ECO:0000259" key="1">
    <source>
        <dbReference type="Pfam" id="PF00248"/>
    </source>
</evidence>
<dbReference type="Gene3D" id="3.20.20.100">
    <property type="entry name" value="NADP-dependent oxidoreductase domain"/>
    <property type="match status" value="1"/>
</dbReference>
<gene>
    <name evidence="2" type="ORF">H9811_08055</name>
</gene>
<accession>A0A9D2J9W1</accession>
<name>A0A9D2J9W1_9FIRM</name>
<dbReference type="AlphaFoldDB" id="A0A9D2J9W1"/>
<dbReference type="Pfam" id="PF00248">
    <property type="entry name" value="Aldo_ket_red"/>
    <property type="match status" value="1"/>
</dbReference>
<proteinExistence type="predicted"/>
<dbReference type="InterPro" id="IPR023210">
    <property type="entry name" value="NADP_OxRdtase_dom"/>
</dbReference>
<comment type="caution">
    <text evidence="2">The sequence shown here is derived from an EMBL/GenBank/DDBJ whole genome shotgun (WGS) entry which is preliminary data.</text>
</comment>
<sequence>MQYVTLSDSLRLSRVVAGCMRTVGAGISGEELRTFVHRCLELGIDSFDHAPVYGAGACEQMFGDEVLKVEPSLRDQIKIVTKAGIILPGQRGNRHIYYDSTKENLLKEMDASLKRLSTDHVDLLLIHRPDVLGDPEQTAMALEQIVREGKALHVGVSNYEPSQFETLQSYLSIPLLVNQMEVSVKATYNFFNGVVDTAMKHKTGIMAWSPLGGGSVFAGQDEQSVRLRETLSEIAEAKGVAMDTVMYAFVLRHPAKMMVITGTMNPQRLQNAAAALDLELSYDEWYAILAASRGFDVP</sequence>
<dbReference type="PANTHER" id="PTHR43364:SF1">
    <property type="entry name" value="OXIDOREDUCTASE YDHF"/>
    <property type="match status" value="1"/>
</dbReference>
<feature type="domain" description="NADP-dependent oxidoreductase" evidence="1">
    <location>
        <begin position="16"/>
        <end position="289"/>
    </location>
</feature>
<organism evidence="2 3">
    <name type="scientific">Candidatus Gemmiger excrementigallinarum</name>
    <dbReference type="NCBI Taxonomy" id="2838609"/>
    <lineage>
        <taxon>Bacteria</taxon>
        <taxon>Bacillati</taxon>
        <taxon>Bacillota</taxon>
        <taxon>Clostridia</taxon>
        <taxon>Eubacteriales</taxon>
        <taxon>Gemmiger</taxon>
    </lineage>
</organism>
<dbReference type="InterPro" id="IPR020471">
    <property type="entry name" value="AKR"/>
</dbReference>
<dbReference type="SUPFAM" id="SSF51430">
    <property type="entry name" value="NAD(P)-linked oxidoreductase"/>
    <property type="match status" value="1"/>
</dbReference>
<dbReference type="InterPro" id="IPR050523">
    <property type="entry name" value="AKR_Detox_Biosynth"/>
</dbReference>
<dbReference type="CDD" id="cd19092">
    <property type="entry name" value="AKR_BsYcsN_EcYdhF-like"/>
    <property type="match status" value="1"/>
</dbReference>
<reference evidence="2" key="2">
    <citation type="submission" date="2021-04" db="EMBL/GenBank/DDBJ databases">
        <authorList>
            <person name="Gilroy R."/>
        </authorList>
    </citation>
    <scope>NUCLEOTIDE SEQUENCE</scope>
    <source>
        <strain evidence="2">ChiSxjej1B13-11774</strain>
    </source>
</reference>
<dbReference type="EMBL" id="DXBP01000050">
    <property type="protein sequence ID" value="HIZ42500.1"/>
    <property type="molecule type" value="Genomic_DNA"/>
</dbReference>
<protein>
    <submittedName>
        <fullName evidence="2">Aldo/keto reductase</fullName>
    </submittedName>
</protein>
<dbReference type="Proteomes" id="UP000824048">
    <property type="component" value="Unassembled WGS sequence"/>
</dbReference>
<dbReference type="GO" id="GO:0016491">
    <property type="term" value="F:oxidoreductase activity"/>
    <property type="evidence" value="ECO:0007669"/>
    <property type="project" value="InterPro"/>
</dbReference>
<dbReference type="InterPro" id="IPR036812">
    <property type="entry name" value="NAD(P)_OxRdtase_dom_sf"/>
</dbReference>
<reference evidence="2" key="1">
    <citation type="journal article" date="2021" name="PeerJ">
        <title>Extensive microbial diversity within the chicken gut microbiome revealed by metagenomics and culture.</title>
        <authorList>
            <person name="Gilroy R."/>
            <person name="Ravi A."/>
            <person name="Getino M."/>
            <person name="Pursley I."/>
            <person name="Horton D.L."/>
            <person name="Alikhan N.F."/>
            <person name="Baker D."/>
            <person name="Gharbi K."/>
            <person name="Hall N."/>
            <person name="Watson M."/>
            <person name="Adriaenssens E.M."/>
            <person name="Foster-Nyarko E."/>
            <person name="Jarju S."/>
            <person name="Secka A."/>
            <person name="Antonio M."/>
            <person name="Oren A."/>
            <person name="Chaudhuri R.R."/>
            <person name="La Ragione R."/>
            <person name="Hildebrand F."/>
            <person name="Pallen M.J."/>
        </authorList>
    </citation>
    <scope>NUCLEOTIDE SEQUENCE</scope>
    <source>
        <strain evidence="2">ChiSxjej1B13-11774</strain>
    </source>
</reference>
<evidence type="ECO:0000313" key="3">
    <source>
        <dbReference type="Proteomes" id="UP000824048"/>
    </source>
</evidence>
<evidence type="ECO:0000313" key="2">
    <source>
        <dbReference type="EMBL" id="HIZ42500.1"/>
    </source>
</evidence>
<dbReference type="PRINTS" id="PR00069">
    <property type="entry name" value="ALDKETRDTASE"/>
</dbReference>
<dbReference type="GO" id="GO:0005829">
    <property type="term" value="C:cytosol"/>
    <property type="evidence" value="ECO:0007669"/>
    <property type="project" value="TreeGrafter"/>
</dbReference>